<keyword evidence="1" id="KW-0812">Transmembrane</keyword>
<comment type="caution">
    <text evidence="2">The sequence shown here is derived from an EMBL/GenBank/DDBJ whole genome shotgun (WGS) entry which is preliminary data.</text>
</comment>
<protein>
    <submittedName>
        <fullName evidence="2">Uncharacterized protein</fullName>
    </submittedName>
</protein>
<evidence type="ECO:0000313" key="2">
    <source>
        <dbReference type="EMBL" id="ORZ19053.1"/>
    </source>
</evidence>
<organism evidence="2 3">
    <name type="scientific">Absidia repens</name>
    <dbReference type="NCBI Taxonomy" id="90262"/>
    <lineage>
        <taxon>Eukaryota</taxon>
        <taxon>Fungi</taxon>
        <taxon>Fungi incertae sedis</taxon>
        <taxon>Mucoromycota</taxon>
        <taxon>Mucoromycotina</taxon>
        <taxon>Mucoromycetes</taxon>
        <taxon>Mucorales</taxon>
        <taxon>Cunninghamellaceae</taxon>
        <taxon>Absidia</taxon>
    </lineage>
</organism>
<gene>
    <name evidence="2" type="ORF">BCR42DRAFT_236731</name>
</gene>
<evidence type="ECO:0000313" key="3">
    <source>
        <dbReference type="Proteomes" id="UP000193560"/>
    </source>
</evidence>
<keyword evidence="1" id="KW-1133">Transmembrane helix</keyword>
<keyword evidence="1" id="KW-0472">Membrane</keyword>
<feature type="transmembrane region" description="Helical" evidence="1">
    <location>
        <begin position="12"/>
        <end position="29"/>
    </location>
</feature>
<proteinExistence type="predicted"/>
<reference evidence="2 3" key="1">
    <citation type="submission" date="2016-07" db="EMBL/GenBank/DDBJ databases">
        <title>Pervasive Adenine N6-methylation of Active Genes in Fungi.</title>
        <authorList>
            <consortium name="DOE Joint Genome Institute"/>
            <person name="Mondo S.J."/>
            <person name="Dannebaum R.O."/>
            <person name="Kuo R.C."/>
            <person name="Labutti K."/>
            <person name="Haridas S."/>
            <person name="Kuo A."/>
            <person name="Salamov A."/>
            <person name="Ahrendt S.R."/>
            <person name="Lipzen A."/>
            <person name="Sullivan W."/>
            <person name="Andreopoulos W.B."/>
            <person name="Clum A."/>
            <person name="Lindquist E."/>
            <person name="Daum C."/>
            <person name="Ramamoorthy G.K."/>
            <person name="Gryganskyi A."/>
            <person name="Culley D."/>
            <person name="Magnuson J.K."/>
            <person name="James T.Y."/>
            <person name="O'Malley M.A."/>
            <person name="Stajich J.E."/>
            <person name="Spatafora J.W."/>
            <person name="Visel A."/>
            <person name="Grigoriev I.V."/>
        </authorList>
    </citation>
    <scope>NUCLEOTIDE SEQUENCE [LARGE SCALE GENOMIC DNA]</scope>
    <source>
        <strain evidence="2 3">NRRL 1336</strain>
    </source>
</reference>
<dbReference type="EMBL" id="MCGE01000008">
    <property type="protein sequence ID" value="ORZ19053.1"/>
    <property type="molecule type" value="Genomic_DNA"/>
</dbReference>
<dbReference type="Proteomes" id="UP000193560">
    <property type="component" value="Unassembled WGS sequence"/>
</dbReference>
<sequence>MQIPRLSKNNLYFDSSSAFIIIFYFINLWKHLAKQLNRYRLQTIIRLECGMVNQISAFDHHKGVFDTGNGEEKACSWIFISDSWSN</sequence>
<keyword evidence="3" id="KW-1185">Reference proteome</keyword>
<name>A0A1X2IMP6_9FUNG</name>
<accession>A0A1X2IMP6</accession>
<evidence type="ECO:0000256" key="1">
    <source>
        <dbReference type="SAM" id="Phobius"/>
    </source>
</evidence>
<dbReference type="AlphaFoldDB" id="A0A1X2IMP6"/>